<keyword evidence="3 6" id="KW-0863">Zinc-finger</keyword>
<evidence type="ECO:0008006" key="12">
    <source>
        <dbReference type="Google" id="ProtNLM"/>
    </source>
</evidence>
<feature type="domain" description="VWFA" evidence="9">
    <location>
        <begin position="278"/>
        <end position="416"/>
    </location>
</feature>
<sequence length="651" mass="70552">MGAGWIRAKIALGLTSCTTNSDRRRHDSSQCSPENDNERSDTVKDPGSGENPSENATPVTTPRVLSQSASSSPRLHCRTQTSSSPRLQLPKGTCGLCLQATKPGQGLAIFTAECSHSFHFHCLAYHLKRGHHTCPLCNSKLAHVPIPSLDASSPRVKSFTRDNSLTGENHREIRVYDDDEPLHDRKTGRFFPIPEADDEFEVEAARREIRERRAVRLSLLPESNGPKLSEDFGVLIRVRAPKGFATGFRNPKTGFQGGGTGFGGQNGFAGPNFRPPVDVVAVVDAGSSVRADEFQSAKRSARLLASSLGSGDRLALVAFASSSKRLLPLMRMSAHGQRAVSRAMDRLGSGSGDDGSALLEAVKKARKILDDRRERNATAAIIVLTDACHSSRNATPRGSAPLGNVGAPIHIFGFGDVTGNDFSSDGSSCTILQVRDEEDFSRRVARNLTFVALDLRLEIECDGTAADITGVYSASRSRIHHGKSSAIIKIGDLHTEEEREMLVELRFQAKIPPSLLAVKCSYKDPLTNETTTGEWLEMTSSTRGDDVSTAEVERVRGRMRAAWWDGSPRTGGGRGCRIEGSTWRDASPRMGDPAATASLLDTVMRSQVDSNGEPLTPTSAWRAAERLARVASARKSLRPYGDLHGLENARF</sequence>
<dbReference type="Gene3D" id="3.30.40.10">
    <property type="entry name" value="Zinc/RING finger domain, C3HC4 (zinc finger)"/>
    <property type="match status" value="1"/>
</dbReference>
<dbReference type="Gramene" id="ERM98682">
    <property type="protein sequence ID" value="ERM98682"/>
    <property type="gene ID" value="AMTR_s00109p00128070"/>
</dbReference>
<organism evidence="10 11">
    <name type="scientific">Amborella trichopoda</name>
    <dbReference type="NCBI Taxonomy" id="13333"/>
    <lineage>
        <taxon>Eukaryota</taxon>
        <taxon>Viridiplantae</taxon>
        <taxon>Streptophyta</taxon>
        <taxon>Embryophyta</taxon>
        <taxon>Tracheophyta</taxon>
        <taxon>Spermatophyta</taxon>
        <taxon>Magnoliopsida</taxon>
        <taxon>Amborellales</taxon>
        <taxon>Amborellaceae</taxon>
        <taxon>Amborella</taxon>
    </lineage>
</organism>
<feature type="domain" description="RING-type" evidence="8">
    <location>
        <begin position="94"/>
        <end position="138"/>
    </location>
</feature>
<dbReference type="InterPro" id="IPR013083">
    <property type="entry name" value="Znf_RING/FYVE/PHD"/>
</dbReference>
<evidence type="ECO:0000259" key="9">
    <source>
        <dbReference type="PROSITE" id="PS50234"/>
    </source>
</evidence>
<dbReference type="Pfam" id="PF13519">
    <property type="entry name" value="VWA_2"/>
    <property type="match status" value="1"/>
</dbReference>
<dbReference type="SMART" id="SM00327">
    <property type="entry name" value="VWA"/>
    <property type="match status" value="1"/>
</dbReference>
<gene>
    <name evidence="10" type="ORF">AMTR_s00109p00128070</name>
</gene>
<dbReference type="InterPro" id="IPR051266">
    <property type="entry name" value="CLCR"/>
</dbReference>
<keyword evidence="4" id="KW-0833">Ubl conjugation pathway</keyword>
<dbReference type="Gene3D" id="3.40.50.410">
    <property type="entry name" value="von Willebrand factor, type A domain"/>
    <property type="match status" value="1"/>
</dbReference>
<proteinExistence type="predicted"/>
<dbReference type="EMBL" id="KI395307">
    <property type="protein sequence ID" value="ERM98682.1"/>
    <property type="molecule type" value="Genomic_DNA"/>
</dbReference>
<dbReference type="PROSITE" id="PS50089">
    <property type="entry name" value="ZF_RING_2"/>
    <property type="match status" value="1"/>
</dbReference>
<evidence type="ECO:0000256" key="6">
    <source>
        <dbReference type="PROSITE-ProRule" id="PRU00175"/>
    </source>
</evidence>
<evidence type="ECO:0000256" key="5">
    <source>
        <dbReference type="ARBA" id="ARBA00022833"/>
    </source>
</evidence>
<dbReference type="HOGENOM" id="CLU_006228_3_0_1"/>
<dbReference type="SMART" id="SM00184">
    <property type="entry name" value="RING"/>
    <property type="match status" value="1"/>
</dbReference>
<dbReference type="PANTHER" id="PTHR10579:SF55">
    <property type="entry name" value="E3 UBIQUITIN-PROTEIN LIGASE WAV3"/>
    <property type="match status" value="1"/>
</dbReference>
<dbReference type="KEGG" id="atr:18426699"/>
<evidence type="ECO:0000256" key="4">
    <source>
        <dbReference type="ARBA" id="ARBA00022786"/>
    </source>
</evidence>
<accession>W1NS26</accession>
<dbReference type="PROSITE" id="PS50234">
    <property type="entry name" value="VWFA"/>
    <property type="match status" value="1"/>
</dbReference>
<feature type="region of interest" description="Disordered" evidence="7">
    <location>
        <begin position="18"/>
        <end position="85"/>
    </location>
</feature>
<dbReference type="AlphaFoldDB" id="W1NS26"/>
<evidence type="ECO:0000256" key="2">
    <source>
        <dbReference type="ARBA" id="ARBA00022723"/>
    </source>
</evidence>
<evidence type="ECO:0000256" key="3">
    <source>
        <dbReference type="ARBA" id="ARBA00022771"/>
    </source>
</evidence>
<dbReference type="GO" id="GO:0008270">
    <property type="term" value="F:zinc ion binding"/>
    <property type="evidence" value="ECO:0007669"/>
    <property type="project" value="UniProtKB-KW"/>
</dbReference>
<keyword evidence="5" id="KW-0862">Zinc</keyword>
<name>W1NS26_AMBTC</name>
<keyword evidence="2" id="KW-0479">Metal-binding</keyword>
<dbReference type="SUPFAM" id="SSF53300">
    <property type="entry name" value="vWA-like"/>
    <property type="match status" value="1"/>
</dbReference>
<dbReference type="Proteomes" id="UP000017836">
    <property type="component" value="Unassembled WGS sequence"/>
</dbReference>
<evidence type="ECO:0000256" key="7">
    <source>
        <dbReference type="SAM" id="MobiDB-lite"/>
    </source>
</evidence>
<dbReference type="SUPFAM" id="SSF57850">
    <property type="entry name" value="RING/U-box"/>
    <property type="match status" value="1"/>
</dbReference>
<dbReference type="Pfam" id="PF12678">
    <property type="entry name" value="zf-rbx1"/>
    <property type="match status" value="1"/>
</dbReference>
<keyword evidence="11" id="KW-1185">Reference proteome</keyword>
<reference evidence="11" key="1">
    <citation type="journal article" date="2013" name="Science">
        <title>The Amborella genome and the evolution of flowering plants.</title>
        <authorList>
            <consortium name="Amborella Genome Project"/>
        </authorList>
    </citation>
    <scope>NUCLEOTIDE SEQUENCE [LARGE SCALE GENOMIC DNA]</scope>
</reference>
<dbReference type="eggNOG" id="ENOG502QRQC">
    <property type="taxonomic scope" value="Eukaryota"/>
</dbReference>
<evidence type="ECO:0000259" key="8">
    <source>
        <dbReference type="PROSITE" id="PS50089"/>
    </source>
</evidence>
<evidence type="ECO:0000313" key="11">
    <source>
        <dbReference type="Proteomes" id="UP000017836"/>
    </source>
</evidence>
<protein>
    <recommendedName>
        <fullName evidence="12">RING-type domain-containing protein</fullName>
    </recommendedName>
</protein>
<dbReference type="InterPro" id="IPR001841">
    <property type="entry name" value="Znf_RING"/>
</dbReference>
<dbReference type="STRING" id="13333.W1NS26"/>
<dbReference type="InterPro" id="IPR036465">
    <property type="entry name" value="vWFA_dom_sf"/>
</dbReference>
<dbReference type="InterPro" id="IPR002035">
    <property type="entry name" value="VWF_A"/>
</dbReference>
<evidence type="ECO:0000313" key="10">
    <source>
        <dbReference type="EMBL" id="ERM98682.1"/>
    </source>
</evidence>
<evidence type="ECO:0000256" key="1">
    <source>
        <dbReference type="ARBA" id="ARBA00004906"/>
    </source>
</evidence>
<feature type="compositionally biased region" description="Polar residues" evidence="7">
    <location>
        <begin position="50"/>
        <end position="85"/>
    </location>
</feature>
<dbReference type="InterPro" id="IPR024766">
    <property type="entry name" value="Znf_RING_H2"/>
</dbReference>
<dbReference type="PANTHER" id="PTHR10579">
    <property type="entry name" value="CALCIUM-ACTIVATED CHLORIDE CHANNEL REGULATOR"/>
    <property type="match status" value="1"/>
</dbReference>
<dbReference type="OrthoDB" id="687730at2759"/>
<comment type="pathway">
    <text evidence="1">Protein modification; protein ubiquitination.</text>
</comment>
<dbReference type="OMA" id="LPLMRMS"/>